<dbReference type="Gene3D" id="1.20.81.30">
    <property type="entry name" value="Type II secretion system (T2SS), domain F"/>
    <property type="match status" value="1"/>
</dbReference>
<feature type="transmembrane region" description="Helical" evidence="6">
    <location>
        <begin position="284"/>
        <end position="305"/>
    </location>
</feature>
<keyword evidence="4 6" id="KW-1133">Transmembrane helix</keyword>
<comment type="subcellular location">
    <subcellularLocation>
        <location evidence="1">Cell membrane</location>
        <topology evidence="1">Multi-pass membrane protein</topology>
    </subcellularLocation>
</comment>
<evidence type="ECO:0000256" key="2">
    <source>
        <dbReference type="ARBA" id="ARBA00022475"/>
    </source>
</evidence>
<dbReference type="RefSeq" id="WP_179589577.1">
    <property type="nucleotide sequence ID" value="NZ_JACBYR010000002.1"/>
</dbReference>
<dbReference type="InterPro" id="IPR042094">
    <property type="entry name" value="T2SS_GspF_sf"/>
</dbReference>
<gene>
    <name evidence="8" type="ORF">FHW18_004861</name>
</gene>
<evidence type="ECO:0000256" key="1">
    <source>
        <dbReference type="ARBA" id="ARBA00004651"/>
    </source>
</evidence>
<protein>
    <submittedName>
        <fullName evidence="8">Tight adherence protein C</fullName>
    </submittedName>
</protein>
<evidence type="ECO:0000313" key="9">
    <source>
        <dbReference type="Proteomes" id="UP000542125"/>
    </source>
</evidence>
<dbReference type="Proteomes" id="UP000542125">
    <property type="component" value="Unassembled WGS sequence"/>
</dbReference>
<feature type="transmembrane region" description="Helical" evidence="6">
    <location>
        <begin position="105"/>
        <end position="127"/>
    </location>
</feature>
<keyword evidence="9" id="KW-1185">Reference proteome</keyword>
<dbReference type="PANTHER" id="PTHR35007:SF2">
    <property type="entry name" value="PILUS ASSEMBLE PROTEIN"/>
    <property type="match status" value="1"/>
</dbReference>
<dbReference type="PANTHER" id="PTHR35007">
    <property type="entry name" value="INTEGRAL MEMBRANE PROTEIN-RELATED"/>
    <property type="match status" value="1"/>
</dbReference>
<sequence>MNFDEASALRTFVSPDTFNVAALGAALAAGVSVTLLVWLAYRFVADTPPAGARGRDQPPPAFRATWWLIAAAAHYTAPTLSWRYRRALDKRLIAAGLDQALAAKHILAAQWLIAIAVAGLLTLLHGVTAGTPGLTGALMIAAASGLGWIWPRLWLRECIALRQRALLRALPFMLDMTTLCVEAGLNLSGALQQAVRKGPPGPLRDELQRVLGDIRTGVPRAQALRDFATRVNASAVTALVGTLIQADTLGMNLAQILRAQADQQRSDRFLRAEKLAMEAPVKMLFPLIAFIFPCTFVVIAFPIGIKLLELSQ</sequence>
<evidence type="ECO:0000256" key="3">
    <source>
        <dbReference type="ARBA" id="ARBA00022692"/>
    </source>
</evidence>
<dbReference type="InterPro" id="IPR018076">
    <property type="entry name" value="T2SS_GspF_dom"/>
</dbReference>
<dbReference type="Pfam" id="PF00482">
    <property type="entry name" value="T2SSF"/>
    <property type="match status" value="1"/>
</dbReference>
<evidence type="ECO:0000256" key="5">
    <source>
        <dbReference type="ARBA" id="ARBA00023136"/>
    </source>
</evidence>
<keyword evidence="2" id="KW-1003">Cell membrane</keyword>
<evidence type="ECO:0000256" key="4">
    <source>
        <dbReference type="ARBA" id="ARBA00022989"/>
    </source>
</evidence>
<name>A0A7Y9IYW2_9BURK</name>
<feature type="transmembrane region" description="Helical" evidence="6">
    <location>
        <begin position="64"/>
        <end position="84"/>
    </location>
</feature>
<feature type="transmembrane region" description="Helical" evidence="6">
    <location>
        <begin position="20"/>
        <end position="44"/>
    </location>
</feature>
<comment type="caution">
    <text evidence="8">The sequence shown here is derived from an EMBL/GenBank/DDBJ whole genome shotgun (WGS) entry which is preliminary data.</text>
</comment>
<dbReference type="EMBL" id="JACBYR010000002">
    <property type="protein sequence ID" value="NYE85554.1"/>
    <property type="molecule type" value="Genomic_DNA"/>
</dbReference>
<organism evidence="8 9">
    <name type="scientific">Pigmentiphaga litoralis</name>
    <dbReference type="NCBI Taxonomy" id="516702"/>
    <lineage>
        <taxon>Bacteria</taxon>
        <taxon>Pseudomonadati</taxon>
        <taxon>Pseudomonadota</taxon>
        <taxon>Betaproteobacteria</taxon>
        <taxon>Burkholderiales</taxon>
        <taxon>Alcaligenaceae</taxon>
        <taxon>Pigmentiphaga</taxon>
    </lineage>
</organism>
<feature type="transmembrane region" description="Helical" evidence="6">
    <location>
        <begin position="133"/>
        <end position="155"/>
    </location>
</feature>
<proteinExistence type="predicted"/>
<evidence type="ECO:0000259" key="7">
    <source>
        <dbReference type="Pfam" id="PF00482"/>
    </source>
</evidence>
<dbReference type="AlphaFoldDB" id="A0A7Y9IYW2"/>
<feature type="domain" description="Type II secretion system protein GspF" evidence="7">
    <location>
        <begin position="176"/>
        <end position="299"/>
    </location>
</feature>
<evidence type="ECO:0000313" key="8">
    <source>
        <dbReference type="EMBL" id="NYE85554.1"/>
    </source>
</evidence>
<dbReference type="GO" id="GO:0005886">
    <property type="term" value="C:plasma membrane"/>
    <property type="evidence" value="ECO:0007669"/>
    <property type="project" value="UniProtKB-SubCell"/>
</dbReference>
<keyword evidence="5 6" id="KW-0472">Membrane</keyword>
<evidence type="ECO:0000256" key="6">
    <source>
        <dbReference type="SAM" id="Phobius"/>
    </source>
</evidence>
<reference evidence="8 9" key="1">
    <citation type="submission" date="2020-07" db="EMBL/GenBank/DDBJ databases">
        <title>Genomic Encyclopedia of Type Strains, Phase IV (KMG-V): Genome sequencing to study the core and pangenomes of soil and plant-associated prokaryotes.</title>
        <authorList>
            <person name="Whitman W."/>
        </authorList>
    </citation>
    <scope>NUCLEOTIDE SEQUENCE [LARGE SCALE GENOMIC DNA]</scope>
    <source>
        <strain evidence="8 9">SAS40</strain>
    </source>
</reference>
<keyword evidence="3 6" id="KW-0812">Transmembrane</keyword>
<accession>A0A7Y9IYW2</accession>